<proteinExistence type="predicted"/>
<feature type="transmembrane region" description="Helical" evidence="1">
    <location>
        <begin position="280"/>
        <end position="299"/>
    </location>
</feature>
<feature type="transmembrane region" description="Helical" evidence="1">
    <location>
        <begin position="159"/>
        <end position="186"/>
    </location>
</feature>
<evidence type="ECO:0000256" key="1">
    <source>
        <dbReference type="SAM" id="Phobius"/>
    </source>
</evidence>
<reference evidence="2" key="1">
    <citation type="submission" date="2021-10" db="EMBL/GenBank/DDBJ databases">
        <title>Anaerobic single-cell dispensing facilitates the cultivation of human gut bacteria.</title>
        <authorList>
            <person name="Afrizal A."/>
        </authorList>
    </citation>
    <scope>NUCLEOTIDE SEQUENCE</scope>
    <source>
        <strain evidence="2">CLA-AA-H204</strain>
    </source>
</reference>
<gene>
    <name evidence="2" type="ORF">LKD47_08235</name>
</gene>
<feature type="transmembrane region" description="Helical" evidence="1">
    <location>
        <begin position="198"/>
        <end position="218"/>
    </location>
</feature>
<dbReference type="RefSeq" id="WP_227710171.1">
    <property type="nucleotide sequence ID" value="NZ_JAJEQW010000008.1"/>
</dbReference>
<dbReference type="Proteomes" id="UP001198893">
    <property type="component" value="Unassembled WGS sequence"/>
</dbReference>
<keyword evidence="1" id="KW-0472">Membrane</keyword>
<feature type="transmembrane region" description="Helical" evidence="1">
    <location>
        <begin position="118"/>
        <end position="139"/>
    </location>
</feature>
<keyword evidence="1" id="KW-0812">Transmembrane</keyword>
<evidence type="ECO:0000313" key="3">
    <source>
        <dbReference type="Proteomes" id="UP001198893"/>
    </source>
</evidence>
<organism evidence="2 3">
    <name type="scientific">Roseburia amylophila</name>
    <dbReference type="NCBI Taxonomy" id="2981794"/>
    <lineage>
        <taxon>Bacteria</taxon>
        <taxon>Bacillati</taxon>
        <taxon>Bacillota</taxon>
        <taxon>Clostridia</taxon>
        <taxon>Lachnospirales</taxon>
        <taxon>Lachnospiraceae</taxon>
        <taxon>Roseburia</taxon>
    </lineage>
</organism>
<dbReference type="Pfam" id="PF05857">
    <property type="entry name" value="TraX"/>
    <property type="match status" value="1"/>
</dbReference>
<protein>
    <submittedName>
        <fullName evidence="2">Conjugal transfer protein TraX</fullName>
    </submittedName>
</protein>
<dbReference type="EMBL" id="JAJEQW010000008">
    <property type="protein sequence ID" value="MCC2242278.1"/>
    <property type="molecule type" value="Genomic_DNA"/>
</dbReference>
<keyword evidence="1" id="KW-1133">Transmembrane helix</keyword>
<dbReference type="AlphaFoldDB" id="A0AAW4WED9"/>
<evidence type="ECO:0000313" key="2">
    <source>
        <dbReference type="EMBL" id="MCC2242278.1"/>
    </source>
</evidence>
<dbReference type="InterPro" id="IPR008875">
    <property type="entry name" value="TraX"/>
</dbReference>
<comment type="caution">
    <text evidence="2">The sequence shown here is derived from an EMBL/GenBank/DDBJ whole genome shotgun (WGS) entry which is preliminary data.</text>
</comment>
<name>A0AAW4WED9_9FIRM</name>
<sequence length="300" mass="35264">MNIFTIKIIALILMLMDHIGEFFPDSPIWFRWLGRLAAPLFFYALAVGFQHTRNRKKYLLRLYLANVGMVFFNQIMCMLQRKLDYVAYQPKNHNIFTTLFCAGVLICIWENRKEKKKFFTYIGIYIFWQAMVMGLAILAEAFDYVWRGNALLQTVLRTNYIFPLLGGIWDAEGGVFFIVLGVWLYCAVENKWKLALRYILFCGAYMFMCQGDILYRIMSRFSFWDYHKLADVIYFGSSFVGIPLGTSDLSLLTEFYQWMMIGALPIMLSCNGKRGKSLKWLFYAAYPLQFLVLYGISYYK</sequence>
<feature type="transmembrane region" description="Helical" evidence="1">
    <location>
        <begin position="93"/>
        <end position="111"/>
    </location>
</feature>
<feature type="transmembrane region" description="Helical" evidence="1">
    <location>
        <begin position="32"/>
        <end position="50"/>
    </location>
</feature>
<accession>A0AAW4WED9</accession>
<feature type="transmembrane region" description="Helical" evidence="1">
    <location>
        <begin position="62"/>
        <end position="81"/>
    </location>
</feature>